<name>A0ABW3FND9_9PSEU</name>
<dbReference type="EMBL" id="JBHTIW010000005">
    <property type="protein sequence ID" value="MFD0920041.1"/>
    <property type="molecule type" value="Genomic_DNA"/>
</dbReference>
<organism evidence="2 3">
    <name type="scientific">Saccharopolyspora rosea</name>
    <dbReference type="NCBI Taxonomy" id="524884"/>
    <lineage>
        <taxon>Bacteria</taxon>
        <taxon>Bacillati</taxon>
        <taxon>Actinomycetota</taxon>
        <taxon>Actinomycetes</taxon>
        <taxon>Pseudonocardiales</taxon>
        <taxon>Pseudonocardiaceae</taxon>
        <taxon>Saccharopolyspora</taxon>
    </lineage>
</organism>
<evidence type="ECO:0000313" key="2">
    <source>
        <dbReference type="EMBL" id="MFD0920041.1"/>
    </source>
</evidence>
<proteinExistence type="predicted"/>
<accession>A0ABW3FND9</accession>
<reference evidence="3" key="1">
    <citation type="journal article" date="2019" name="Int. J. Syst. Evol. Microbiol.">
        <title>The Global Catalogue of Microorganisms (GCM) 10K type strain sequencing project: providing services to taxonomists for standard genome sequencing and annotation.</title>
        <authorList>
            <consortium name="The Broad Institute Genomics Platform"/>
            <consortium name="The Broad Institute Genome Sequencing Center for Infectious Disease"/>
            <person name="Wu L."/>
            <person name="Ma J."/>
        </authorList>
    </citation>
    <scope>NUCLEOTIDE SEQUENCE [LARGE SCALE GENOMIC DNA]</scope>
    <source>
        <strain evidence="3">CCUG 56401</strain>
    </source>
</reference>
<evidence type="ECO:0000313" key="3">
    <source>
        <dbReference type="Proteomes" id="UP001597018"/>
    </source>
</evidence>
<evidence type="ECO:0000259" key="1">
    <source>
        <dbReference type="Pfam" id="PF08239"/>
    </source>
</evidence>
<gene>
    <name evidence="2" type="ORF">ACFQ16_09835</name>
</gene>
<dbReference type="InterPro" id="IPR003646">
    <property type="entry name" value="SH3-like_bac-type"/>
</dbReference>
<protein>
    <submittedName>
        <fullName evidence="2">SH3 domain-containing protein</fullName>
    </submittedName>
</protein>
<dbReference type="Pfam" id="PF08239">
    <property type="entry name" value="SH3_3"/>
    <property type="match status" value="1"/>
</dbReference>
<dbReference type="RefSeq" id="WP_263247467.1">
    <property type="nucleotide sequence ID" value="NZ_BAABLT010000008.1"/>
</dbReference>
<keyword evidence="3" id="KW-1185">Reference proteome</keyword>
<feature type="domain" description="SH3b" evidence="1">
    <location>
        <begin position="15"/>
        <end position="71"/>
    </location>
</feature>
<comment type="caution">
    <text evidence="2">The sequence shown here is derived from an EMBL/GenBank/DDBJ whole genome shotgun (WGS) entry which is preliminary data.</text>
</comment>
<dbReference type="Proteomes" id="UP001597018">
    <property type="component" value="Unassembled WGS sequence"/>
</dbReference>
<sequence length="90" mass="9608">MTRPEANGTAVFGDDGINLHQEARLNSPVVGQGYTGQRADLICVTDGDPVNGITTWYKLTDVDTGVTGFVAYGATAHTFRDVTWTNPTSC</sequence>